<proteinExistence type="predicted"/>
<dbReference type="EMBL" id="MK689364">
    <property type="protein sequence ID" value="QBZ70603.1"/>
    <property type="molecule type" value="Genomic_DNA"/>
</dbReference>
<evidence type="ECO:0000313" key="2">
    <source>
        <dbReference type="Proteomes" id="UP000297195"/>
    </source>
</evidence>
<organism evidence="1 2">
    <name type="scientific">Edwardsiella phage pEt-SU</name>
    <dbReference type="NCBI Taxonomy" id="2562142"/>
    <lineage>
        <taxon>Viruses</taxon>
        <taxon>Duplodnaviria</taxon>
        <taxon>Heunggongvirae</taxon>
        <taxon>Uroviricota</taxon>
        <taxon>Caudoviricetes</taxon>
        <taxon>Chimalliviridae</taxon>
        <taxon>Petsuvirus</taxon>
        <taxon>Petsuvirus pEtSU</taxon>
    </lineage>
</organism>
<protein>
    <submittedName>
        <fullName evidence="1">Uncharacterized protein</fullName>
    </submittedName>
</protein>
<keyword evidence="2" id="KW-1185">Reference proteome</keyword>
<gene>
    <name evidence="1" type="ORF">pETSU_022</name>
</gene>
<name>A0A4D6DW91_9CAUD</name>
<evidence type="ECO:0000313" key="1">
    <source>
        <dbReference type="EMBL" id="QBZ70603.1"/>
    </source>
</evidence>
<accession>A0A4D6DW91</accession>
<sequence length="213" mass="23771">MEEQLYEVREQDKRGKEETTLAISGYVASVLDQTANEVLTKAGPVKATEELLRAQLNMIVPTAGHIARCAGVDEQDVIDSLEIVMDKYLKEKLTNHQWSAKGGMVLAELLLNSSYSLSSDIYLSGTEAEIDVVTLDSITGLDGEEIEFTETGGRRFVPSFDSKEDGKYILHYFVKDTEDKVLLKLTASYDHNTKVVKADGFGWERCVIRIDLK</sequence>
<dbReference type="Proteomes" id="UP000297195">
    <property type="component" value="Segment"/>
</dbReference>
<reference evidence="1 2" key="1">
    <citation type="submission" date="2019-03" db="EMBL/GenBank/DDBJ databases">
        <authorList>
            <person name="Kim S.G."/>
            <person name="Park S.C."/>
        </authorList>
    </citation>
    <scope>NUCLEOTIDE SEQUENCE [LARGE SCALE GENOMIC DNA]</scope>
</reference>